<dbReference type="InterPro" id="IPR051218">
    <property type="entry name" value="Sec_MonoDiacylglyc_Lipase"/>
</dbReference>
<evidence type="ECO:0000256" key="1">
    <source>
        <dbReference type="SAM" id="MobiDB-lite"/>
    </source>
</evidence>
<feature type="region of interest" description="Disordered" evidence="1">
    <location>
        <begin position="246"/>
        <end position="293"/>
    </location>
</feature>
<keyword evidence="4" id="KW-1185">Reference proteome</keyword>
<sequence length="904" mass="101824">MAPTSALPIPNPPMPSSTPWTPHMDKNRPMSPSRRLKRSMRGVRNFFRHSDPKELVGNNSDNGHQNQHHHQQQQTPTNNQQQGGSMSSVAVTLSADIELAQQENNMDLIMTTSNHHHHSKIQFLPFHPQYHHYNHHQHHHPYSKAYVHYEPNQGLVAVGNHPDTKHAKTLWLTLEQYAWMIRQLHQEQYIYGVLRDISNHQNNPLSIPTSTSSAAWSTTSPSPLPPPQQHDDPRIASLIGIVISKEDGNGSTTTTKPTNYQEQQRQEEEEQKEDNAAQHHHTATSHIRHSMNNITSTHTFNTITKRFSRIIQRANKLNQHYQQYYFNHFHPHSYHHRTCLLLPKSLLLHAAAYIPMTKALSPPFQPQAQQQQHDPTTPTTIQQQQQDHPFMEAGSPFQPIPAPLSIRLRRYVQLAALCMHDLSLESASGLLLCRTCSSSSTRQKMIRLTSIPNSTTHDISIIPNQQQQQPTIQITRGNDVTFPMTYLHTSIEQRRRTFDSYQYSSSSPFYSSSLSPHHSPSSPTFSSSTGIGTDLLRRSNSHKSHRSSMGTPSQIQEEEESIPTTTASQKQRPRACSAIVTDSVMDPFDSSVLESLTDKRGYVAMDDENQEIIVTFPGIPASGFLFENTSLTPVPWHESLDEMNPQDERESSSQPSNSHHHHHQQESGGTTNTKRKGREQEAYVLECAVAAWRRCELTVATSLMRMCRVAPEDYRVVIIGHSLGGAVAALCASSLVTTGLLVDRPVTLCTIDSPRVGSDSFVEHLTERVETIRITHVSDIWSQMPPRTSGLLHVGSTTVTVMEHEGKNGEKNKGSITQQENNKDGYLLQGNDLNWIEDTLADNTHVFSSSSLSHGQEEDEDELLVTNGSSTHSSLWGIPLYSTPCQKQPHRSSSRYDEKHLSIV</sequence>
<accession>A0AAD5KJC1</accession>
<feature type="region of interest" description="Disordered" evidence="1">
    <location>
        <begin position="636"/>
        <end position="677"/>
    </location>
</feature>
<gene>
    <name evidence="3" type="ORF">BDA99DRAFT_602292</name>
</gene>
<reference evidence="3" key="2">
    <citation type="submission" date="2023-02" db="EMBL/GenBank/DDBJ databases">
        <authorList>
            <consortium name="DOE Joint Genome Institute"/>
            <person name="Mondo S.J."/>
            <person name="Chang Y."/>
            <person name="Wang Y."/>
            <person name="Ahrendt S."/>
            <person name="Andreopoulos W."/>
            <person name="Barry K."/>
            <person name="Beard J."/>
            <person name="Benny G.L."/>
            <person name="Blankenship S."/>
            <person name="Bonito G."/>
            <person name="Cuomo C."/>
            <person name="Desiro A."/>
            <person name="Gervers K.A."/>
            <person name="Hundley H."/>
            <person name="Kuo A."/>
            <person name="LaButti K."/>
            <person name="Lang B.F."/>
            <person name="Lipzen A."/>
            <person name="O'Donnell K."/>
            <person name="Pangilinan J."/>
            <person name="Reynolds N."/>
            <person name="Sandor L."/>
            <person name="Smith M.W."/>
            <person name="Tsang A."/>
            <person name="Grigoriev I.V."/>
            <person name="Stajich J.E."/>
            <person name="Spatafora J.W."/>
        </authorList>
    </citation>
    <scope>NUCLEOTIDE SEQUENCE</scope>
    <source>
        <strain evidence="3">RSA 2281</strain>
    </source>
</reference>
<dbReference type="GO" id="GO:0006629">
    <property type="term" value="P:lipid metabolic process"/>
    <property type="evidence" value="ECO:0007669"/>
    <property type="project" value="InterPro"/>
</dbReference>
<organism evidence="3 4">
    <name type="scientific">Phascolomyces articulosus</name>
    <dbReference type="NCBI Taxonomy" id="60185"/>
    <lineage>
        <taxon>Eukaryota</taxon>
        <taxon>Fungi</taxon>
        <taxon>Fungi incertae sedis</taxon>
        <taxon>Mucoromycota</taxon>
        <taxon>Mucoromycotina</taxon>
        <taxon>Mucoromycetes</taxon>
        <taxon>Mucorales</taxon>
        <taxon>Lichtheimiaceae</taxon>
        <taxon>Phascolomyces</taxon>
    </lineage>
</organism>
<dbReference type="AlphaFoldDB" id="A0AAD5KJC1"/>
<protein>
    <recommendedName>
        <fullName evidence="2">Fungal lipase-type domain-containing protein</fullName>
    </recommendedName>
</protein>
<evidence type="ECO:0000313" key="4">
    <source>
        <dbReference type="Proteomes" id="UP001209540"/>
    </source>
</evidence>
<dbReference type="Proteomes" id="UP001209540">
    <property type="component" value="Unassembled WGS sequence"/>
</dbReference>
<evidence type="ECO:0000259" key="2">
    <source>
        <dbReference type="Pfam" id="PF01764"/>
    </source>
</evidence>
<feature type="region of interest" description="Disordered" evidence="1">
    <location>
        <begin position="1"/>
        <end position="88"/>
    </location>
</feature>
<dbReference type="PANTHER" id="PTHR45856:SF11">
    <property type="entry name" value="FUNGAL LIPASE-LIKE DOMAIN-CONTAINING PROTEIN"/>
    <property type="match status" value="1"/>
</dbReference>
<feature type="compositionally biased region" description="Polar residues" evidence="1">
    <location>
        <begin position="249"/>
        <end position="260"/>
    </location>
</feature>
<evidence type="ECO:0000313" key="3">
    <source>
        <dbReference type="EMBL" id="KAI9273118.1"/>
    </source>
</evidence>
<feature type="compositionally biased region" description="Low complexity" evidence="1">
    <location>
        <begin position="366"/>
        <end position="386"/>
    </location>
</feature>
<dbReference type="PANTHER" id="PTHR45856">
    <property type="entry name" value="ALPHA/BETA-HYDROLASES SUPERFAMILY PROTEIN"/>
    <property type="match status" value="1"/>
</dbReference>
<comment type="caution">
    <text evidence="3">The sequence shown here is derived from an EMBL/GenBank/DDBJ whole genome shotgun (WGS) entry which is preliminary data.</text>
</comment>
<dbReference type="SUPFAM" id="SSF53474">
    <property type="entry name" value="alpha/beta-Hydrolases"/>
    <property type="match status" value="1"/>
</dbReference>
<dbReference type="InterPro" id="IPR002921">
    <property type="entry name" value="Fungal_lipase-type"/>
</dbReference>
<feature type="domain" description="Fungal lipase-type" evidence="2">
    <location>
        <begin position="679"/>
        <end position="787"/>
    </location>
</feature>
<name>A0AAD5KJC1_9FUNG</name>
<dbReference type="Gene3D" id="3.40.50.1820">
    <property type="entry name" value="alpha/beta hydrolase"/>
    <property type="match status" value="1"/>
</dbReference>
<feature type="compositionally biased region" description="Low complexity" evidence="1">
    <location>
        <begin position="208"/>
        <end position="221"/>
    </location>
</feature>
<dbReference type="InterPro" id="IPR029058">
    <property type="entry name" value="AB_hydrolase_fold"/>
</dbReference>
<feature type="region of interest" description="Disordered" evidence="1">
    <location>
        <begin position="204"/>
        <end position="232"/>
    </location>
</feature>
<reference evidence="3" key="1">
    <citation type="journal article" date="2022" name="IScience">
        <title>Evolution of zygomycete secretomes and the origins of terrestrial fungal ecologies.</title>
        <authorList>
            <person name="Chang Y."/>
            <person name="Wang Y."/>
            <person name="Mondo S."/>
            <person name="Ahrendt S."/>
            <person name="Andreopoulos W."/>
            <person name="Barry K."/>
            <person name="Beard J."/>
            <person name="Benny G.L."/>
            <person name="Blankenship S."/>
            <person name="Bonito G."/>
            <person name="Cuomo C."/>
            <person name="Desiro A."/>
            <person name="Gervers K.A."/>
            <person name="Hundley H."/>
            <person name="Kuo A."/>
            <person name="LaButti K."/>
            <person name="Lang B.F."/>
            <person name="Lipzen A."/>
            <person name="O'Donnell K."/>
            <person name="Pangilinan J."/>
            <person name="Reynolds N."/>
            <person name="Sandor L."/>
            <person name="Smith M.E."/>
            <person name="Tsang A."/>
            <person name="Grigoriev I.V."/>
            <person name="Stajich J.E."/>
            <person name="Spatafora J.W."/>
        </authorList>
    </citation>
    <scope>NUCLEOTIDE SEQUENCE</scope>
    <source>
        <strain evidence="3">RSA 2281</strain>
    </source>
</reference>
<proteinExistence type="predicted"/>
<feature type="region of interest" description="Disordered" evidence="1">
    <location>
        <begin position="361"/>
        <end position="386"/>
    </location>
</feature>
<feature type="compositionally biased region" description="Low complexity" evidence="1">
    <location>
        <begin position="72"/>
        <end position="84"/>
    </location>
</feature>
<dbReference type="Pfam" id="PF01764">
    <property type="entry name" value="Lipase_3"/>
    <property type="match status" value="1"/>
</dbReference>
<feature type="region of interest" description="Disordered" evidence="1">
    <location>
        <begin position="509"/>
        <end position="575"/>
    </location>
</feature>
<feature type="compositionally biased region" description="Basic residues" evidence="1">
    <location>
        <begin position="278"/>
        <end position="289"/>
    </location>
</feature>
<dbReference type="EMBL" id="JAIXMP010000005">
    <property type="protein sequence ID" value="KAI9273118.1"/>
    <property type="molecule type" value="Genomic_DNA"/>
</dbReference>
<feature type="compositionally biased region" description="Low complexity" evidence="1">
    <location>
        <begin position="509"/>
        <end position="529"/>
    </location>
</feature>